<dbReference type="EMBL" id="MWIH01000002">
    <property type="protein sequence ID" value="OQO94578.1"/>
    <property type="molecule type" value="Genomic_DNA"/>
</dbReference>
<organism evidence="1 2">
    <name type="scientific">Saccharomonospora piscinae</name>
    <dbReference type="NCBI Taxonomy" id="687388"/>
    <lineage>
        <taxon>Bacteria</taxon>
        <taxon>Bacillati</taxon>
        <taxon>Actinomycetota</taxon>
        <taxon>Actinomycetes</taxon>
        <taxon>Pseudonocardiales</taxon>
        <taxon>Pseudonocardiaceae</taxon>
        <taxon>Saccharomonospora</taxon>
    </lineage>
</organism>
<evidence type="ECO:0000313" key="1">
    <source>
        <dbReference type="EMBL" id="OQO94578.1"/>
    </source>
</evidence>
<proteinExistence type="predicted"/>
<gene>
    <name evidence="1" type="ORF">B1813_00195</name>
</gene>
<sequence length="175" mass="18840">MSTTNPNAPVTPIAAPPWLRELAHARSRYIELLGWPIEIHIGSRSVIVPVGETLDSITMPPPLARAVQAELRITMLAGPVVTGPENDTWTFFTQPTATTALPPGLAELRVIPAARGHCVPLPQDLHCQDGCCWVETPGAHPALPPWPAVVATTRRVVARNRPRIRTADPALSLTA</sequence>
<evidence type="ECO:0000313" key="2">
    <source>
        <dbReference type="Proteomes" id="UP000192591"/>
    </source>
</evidence>
<keyword evidence="2" id="KW-1185">Reference proteome</keyword>
<reference evidence="1 2" key="1">
    <citation type="submission" date="2017-02" db="EMBL/GenBank/DDBJ databases">
        <title>Draft genome of Saccharomonospora sp. 154.</title>
        <authorList>
            <person name="Alonso-Carmona G.S."/>
            <person name="De La Haba R."/>
            <person name="Vera-Gargallo B."/>
            <person name="Sandoval-Trujillo A.H."/>
            <person name="Ramirez-Duran N."/>
            <person name="Ventosa A."/>
        </authorList>
    </citation>
    <scope>NUCLEOTIDE SEQUENCE [LARGE SCALE GENOMIC DNA]</scope>
    <source>
        <strain evidence="1 2">LRS4.154</strain>
    </source>
</reference>
<accession>A0A1V9ABZ6</accession>
<dbReference type="RefSeq" id="WP_081190029.1">
    <property type="nucleotide sequence ID" value="NZ_MWIH01000002.1"/>
</dbReference>
<protein>
    <submittedName>
        <fullName evidence="1">Uncharacterized protein</fullName>
    </submittedName>
</protein>
<dbReference type="Proteomes" id="UP000192591">
    <property type="component" value="Unassembled WGS sequence"/>
</dbReference>
<dbReference type="AlphaFoldDB" id="A0A1V9ABZ6"/>
<name>A0A1V9ABZ6_SACPI</name>
<comment type="caution">
    <text evidence="1">The sequence shown here is derived from an EMBL/GenBank/DDBJ whole genome shotgun (WGS) entry which is preliminary data.</text>
</comment>